<dbReference type="InterPro" id="IPR036884">
    <property type="entry name" value="2Fe-2S-bd_dom_sf"/>
</dbReference>
<feature type="domain" description="2Fe-2S ferredoxin-type" evidence="6">
    <location>
        <begin position="1"/>
        <end position="77"/>
    </location>
</feature>
<dbReference type="PANTHER" id="PTHR44379:SF8">
    <property type="entry name" value="XANTHINE DEHYDROGENASE IRON-SULFUR-BINDING SUBUNIT XDHC-RELATED"/>
    <property type="match status" value="1"/>
</dbReference>
<keyword evidence="2" id="KW-0479">Metal-binding</keyword>
<dbReference type="GO" id="GO:0046872">
    <property type="term" value="F:metal ion binding"/>
    <property type="evidence" value="ECO:0007669"/>
    <property type="project" value="UniProtKB-KW"/>
</dbReference>
<accession>W6N2J2</accession>
<organism evidence="7 8">
    <name type="scientific">Clostridium tyrobutyricum DIVETGP</name>
    <dbReference type="NCBI Taxonomy" id="1408889"/>
    <lineage>
        <taxon>Bacteria</taxon>
        <taxon>Bacillati</taxon>
        <taxon>Bacillota</taxon>
        <taxon>Clostridia</taxon>
        <taxon>Eubacteriales</taxon>
        <taxon>Clostridiaceae</taxon>
        <taxon>Clostridium</taxon>
    </lineage>
</organism>
<keyword evidence="1" id="KW-0001">2Fe-2S</keyword>
<dbReference type="InterPro" id="IPR002888">
    <property type="entry name" value="2Fe-2S-bd"/>
</dbReference>
<evidence type="ECO:0000313" key="7">
    <source>
        <dbReference type="EMBL" id="CDL90603.1"/>
    </source>
</evidence>
<keyword evidence="8" id="KW-1185">Reference proteome</keyword>
<dbReference type="InterPro" id="IPR036010">
    <property type="entry name" value="2Fe-2S_ferredoxin-like_sf"/>
</dbReference>
<dbReference type="SUPFAM" id="SSF47741">
    <property type="entry name" value="CO dehydrogenase ISP C-domain like"/>
    <property type="match status" value="1"/>
</dbReference>
<dbReference type="RefSeq" id="WP_017894790.1">
    <property type="nucleotide sequence ID" value="NZ_CBXI010000008.1"/>
</dbReference>
<dbReference type="OrthoDB" id="9796880at2"/>
<keyword evidence="5" id="KW-0411">Iron-sulfur</keyword>
<comment type="caution">
    <text evidence="7">The sequence shown here is derived from an EMBL/GenBank/DDBJ whole genome shotgun (WGS) entry which is preliminary data.</text>
</comment>
<keyword evidence="4" id="KW-0408">Iron</keyword>
<dbReference type="AlphaFoldDB" id="W6N2J2"/>
<dbReference type="PROSITE" id="PS51085">
    <property type="entry name" value="2FE2S_FER_2"/>
    <property type="match status" value="1"/>
</dbReference>
<keyword evidence="3 7" id="KW-0560">Oxidoreductase</keyword>
<name>W6N2J2_CLOTY</name>
<reference evidence="7 8" key="1">
    <citation type="journal article" date="2015" name="Genome Announc.">
        <title>Draft Genome Sequence of Clostridium tyrobutyricum Strain DIVETGP, Isolated from Cow's Milk for Grana Padano Production.</title>
        <authorList>
            <person name="Soggiu A."/>
            <person name="Piras C."/>
            <person name="Gaiarsa S."/>
            <person name="Sassera D."/>
            <person name="Roncada P."/>
            <person name="Bendixen E."/>
            <person name="Brasca M."/>
            <person name="Bonizzi L."/>
        </authorList>
    </citation>
    <scope>NUCLEOTIDE SEQUENCE [LARGE SCALE GENOMIC DNA]</scope>
    <source>
        <strain evidence="7 8">DIVETGP</strain>
    </source>
</reference>
<dbReference type="InterPro" id="IPR001041">
    <property type="entry name" value="2Fe-2S_ferredoxin-type"/>
</dbReference>
<sequence length="161" mass="17613">MKISFNLNNKYVEIEAPGVKRLLDVLRDDFKLTGVKEGCGQGECGACAVIIDGKLINSCCVPAANVIGSKVTTIEGLRDTREFELLDQCFKEAGAVQCGFCIPAMIMASYALLNENSTPTEDDIRRGISGNICRCTGYNMIIDAIKLASERGRDIWRALNR</sequence>
<dbReference type="GeneID" id="29419895"/>
<dbReference type="GO" id="GO:0004854">
    <property type="term" value="F:xanthine dehydrogenase activity"/>
    <property type="evidence" value="ECO:0007669"/>
    <property type="project" value="UniProtKB-EC"/>
</dbReference>
<proteinExistence type="predicted"/>
<dbReference type="Gene3D" id="1.10.150.120">
    <property type="entry name" value="[2Fe-2S]-binding domain"/>
    <property type="match status" value="1"/>
</dbReference>
<evidence type="ECO:0000256" key="2">
    <source>
        <dbReference type="ARBA" id="ARBA00022723"/>
    </source>
</evidence>
<dbReference type="PANTHER" id="PTHR44379">
    <property type="entry name" value="OXIDOREDUCTASE WITH IRON-SULFUR SUBUNIT"/>
    <property type="match status" value="1"/>
</dbReference>
<dbReference type="EMBL" id="CBXI010000008">
    <property type="protein sequence ID" value="CDL90603.1"/>
    <property type="molecule type" value="Genomic_DNA"/>
</dbReference>
<dbReference type="SUPFAM" id="SSF54292">
    <property type="entry name" value="2Fe-2S ferredoxin-like"/>
    <property type="match status" value="1"/>
</dbReference>
<evidence type="ECO:0000256" key="3">
    <source>
        <dbReference type="ARBA" id="ARBA00023002"/>
    </source>
</evidence>
<dbReference type="GO" id="GO:0051537">
    <property type="term" value="F:2 iron, 2 sulfur cluster binding"/>
    <property type="evidence" value="ECO:0007669"/>
    <property type="project" value="UniProtKB-KW"/>
</dbReference>
<protein>
    <submittedName>
        <fullName evidence="7">Xanthine dehydrogenase iron-sulfur subunit</fullName>
        <ecNumber evidence="7">1.17.1.4</ecNumber>
    </submittedName>
</protein>
<dbReference type="PROSITE" id="PS00197">
    <property type="entry name" value="2FE2S_FER_1"/>
    <property type="match status" value="1"/>
</dbReference>
<dbReference type="Gene3D" id="3.10.20.30">
    <property type="match status" value="1"/>
</dbReference>
<dbReference type="CDD" id="cd00207">
    <property type="entry name" value="fer2"/>
    <property type="match status" value="1"/>
</dbReference>
<dbReference type="Proteomes" id="UP000019482">
    <property type="component" value="Unassembled WGS sequence"/>
</dbReference>
<dbReference type="Pfam" id="PF01799">
    <property type="entry name" value="Fer2_2"/>
    <property type="match status" value="1"/>
</dbReference>
<evidence type="ECO:0000256" key="1">
    <source>
        <dbReference type="ARBA" id="ARBA00022714"/>
    </source>
</evidence>
<gene>
    <name evidence="7" type="ORF">CTDIVETGP_0673</name>
</gene>
<evidence type="ECO:0000256" key="4">
    <source>
        <dbReference type="ARBA" id="ARBA00023004"/>
    </source>
</evidence>
<evidence type="ECO:0000259" key="6">
    <source>
        <dbReference type="PROSITE" id="PS51085"/>
    </source>
</evidence>
<dbReference type="InterPro" id="IPR012675">
    <property type="entry name" value="Beta-grasp_dom_sf"/>
</dbReference>
<dbReference type="InterPro" id="IPR006058">
    <property type="entry name" value="2Fe2S_fd_BS"/>
</dbReference>
<evidence type="ECO:0000256" key="5">
    <source>
        <dbReference type="ARBA" id="ARBA00023014"/>
    </source>
</evidence>
<dbReference type="InterPro" id="IPR051452">
    <property type="entry name" value="Diverse_Oxidoreductases"/>
</dbReference>
<evidence type="ECO:0000313" key="8">
    <source>
        <dbReference type="Proteomes" id="UP000019482"/>
    </source>
</evidence>
<dbReference type="EC" id="1.17.1.4" evidence="7"/>
<dbReference type="Pfam" id="PF00111">
    <property type="entry name" value="Fer2"/>
    <property type="match status" value="1"/>
</dbReference>